<keyword evidence="2" id="KW-0413">Isomerase</keyword>
<dbReference type="PANTHER" id="PTHR13774">
    <property type="entry name" value="PHENAZINE BIOSYNTHESIS PROTEIN"/>
    <property type="match status" value="1"/>
</dbReference>
<comment type="similarity">
    <text evidence="1">Belongs to the PhzF family.</text>
</comment>
<dbReference type="NCBIfam" id="TIGR00654">
    <property type="entry name" value="PhzF_family"/>
    <property type="match status" value="1"/>
</dbReference>
<evidence type="ECO:0000313" key="5">
    <source>
        <dbReference type="Proteomes" id="UP000559010"/>
    </source>
</evidence>
<dbReference type="PANTHER" id="PTHR13774:SF17">
    <property type="entry name" value="PHENAZINE BIOSYNTHESIS-LIKE DOMAIN-CONTAINING PROTEIN"/>
    <property type="match status" value="1"/>
</dbReference>
<organism evidence="4 5">
    <name type="scientific">Marinigracilibium pacificum</name>
    <dbReference type="NCBI Taxonomy" id="2729599"/>
    <lineage>
        <taxon>Bacteria</taxon>
        <taxon>Pseudomonadati</taxon>
        <taxon>Bacteroidota</taxon>
        <taxon>Cytophagia</taxon>
        <taxon>Cytophagales</taxon>
        <taxon>Flammeovirgaceae</taxon>
        <taxon>Marinigracilibium</taxon>
    </lineage>
</organism>
<reference evidence="4 5" key="1">
    <citation type="submission" date="2020-04" db="EMBL/GenBank/DDBJ databases">
        <title>Flammeovirgaceae bacterium KN852 isolated from deep sea.</title>
        <authorList>
            <person name="Zhang D.-C."/>
        </authorList>
    </citation>
    <scope>NUCLEOTIDE SEQUENCE [LARGE SCALE GENOMIC DNA]</scope>
    <source>
        <strain evidence="4 5">KN852</strain>
    </source>
</reference>
<evidence type="ECO:0000256" key="1">
    <source>
        <dbReference type="ARBA" id="ARBA00008270"/>
    </source>
</evidence>
<keyword evidence="5" id="KW-1185">Reference proteome</keyword>
<dbReference type="Proteomes" id="UP000559010">
    <property type="component" value="Unassembled WGS sequence"/>
</dbReference>
<dbReference type="GO" id="GO:0016853">
    <property type="term" value="F:isomerase activity"/>
    <property type="evidence" value="ECO:0007669"/>
    <property type="project" value="UniProtKB-KW"/>
</dbReference>
<dbReference type="SUPFAM" id="SSF54506">
    <property type="entry name" value="Diaminopimelate epimerase-like"/>
    <property type="match status" value="1"/>
</dbReference>
<evidence type="ECO:0000313" key="4">
    <source>
        <dbReference type="EMBL" id="NMM50142.1"/>
    </source>
</evidence>
<dbReference type="InterPro" id="IPR003719">
    <property type="entry name" value="Phenazine_PhzF-like"/>
</dbReference>
<feature type="active site" evidence="3">
    <location>
        <position position="50"/>
    </location>
</feature>
<dbReference type="EMBL" id="JABBNU010000011">
    <property type="protein sequence ID" value="NMM50142.1"/>
    <property type="molecule type" value="Genomic_DNA"/>
</dbReference>
<dbReference type="Pfam" id="PF02567">
    <property type="entry name" value="PhzC-PhzF"/>
    <property type="match status" value="1"/>
</dbReference>
<dbReference type="AlphaFoldDB" id="A0A848JAS6"/>
<comment type="caution">
    <text evidence="4">The sequence shown here is derived from an EMBL/GenBank/DDBJ whole genome shotgun (WGS) entry which is preliminary data.</text>
</comment>
<dbReference type="GO" id="GO:0005737">
    <property type="term" value="C:cytoplasm"/>
    <property type="evidence" value="ECO:0007669"/>
    <property type="project" value="TreeGrafter"/>
</dbReference>
<proteinExistence type="inferred from homology"/>
<gene>
    <name evidence="4" type="ORF">HH304_17165</name>
</gene>
<dbReference type="RefSeq" id="WP_169684434.1">
    <property type="nucleotide sequence ID" value="NZ_JABBNU010000011.1"/>
</dbReference>
<evidence type="ECO:0000256" key="3">
    <source>
        <dbReference type="PIRSR" id="PIRSR016184-1"/>
    </source>
</evidence>
<accession>A0A848JAS6</accession>
<dbReference type="Gene3D" id="3.10.310.10">
    <property type="entry name" value="Diaminopimelate Epimerase, Chain A, domain 1"/>
    <property type="match status" value="2"/>
</dbReference>
<protein>
    <submittedName>
        <fullName evidence="4">PhzF family phenazine biosynthesis protein</fullName>
    </submittedName>
</protein>
<dbReference type="PIRSF" id="PIRSF016184">
    <property type="entry name" value="PhzC_PhzF"/>
    <property type="match status" value="1"/>
</dbReference>
<name>A0A848JAS6_9BACT</name>
<evidence type="ECO:0000256" key="2">
    <source>
        <dbReference type="ARBA" id="ARBA00023235"/>
    </source>
</evidence>
<sequence>MIKTNSFSCYQVDAFAERIFEGNPAAVVPLDFWLDNEVMQKIAKENNLSETAFFIPINADDNEYQLRWFTPEVEVNLCGHATLASAYVLFNLLEIQGDYIRFQSRSGMLEVRRKGELYWLNFPSMSYDEATVDSNIVEAMGIAPSKVYTSDDDWLLLYDTEEQVKSLKPDMSLLREFPARGIIATSSAENYDAISRFFAPSVGIDEDYVTGSSFTKLIPFWSEKLEKDELYFYQASARGGVIFGKNMGDRVEIGGKAKLFSKGKFYINGEE</sequence>